<dbReference type="AlphaFoldDB" id="M7C1S1"/>
<proteinExistence type="predicted"/>
<feature type="domain" description="Myb/SANT-like DNA-binding" evidence="1">
    <location>
        <begin position="11"/>
        <end position="72"/>
    </location>
</feature>
<reference evidence="3" key="1">
    <citation type="journal article" date="2013" name="Nat. Genet.">
        <title>The draft genomes of soft-shell turtle and green sea turtle yield insights into the development and evolution of the turtle-specific body plan.</title>
        <authorList>
            <person name="Wang Z."/>
            <person name="Pascual-Anaya J."/>
            <person name="Zadissa A."/>
            <person name="Li W."/>
            <person name="Niimura Y."/>
            <person name="Huang Z."/>
            <person name="Li C."/>
            <person name="White S."/>
            <person name="Xiong Z."/>
            <person name="Fang D."/>
            <person name="Wang B."/>
            <person name="Ming Y."/>
            <person name="Chen Y."/>
            <person name="Zheng Y."/>
            <person name="Kuraku S."/>
            <person name="Pignatelli M."/>
            <person name="Herrero J."/>
            <person name="Beal K."/>
            <person name="Nozawa M."/>
            <person name="Li Q."/>
            <person name="Wang J."/>
            <person name="Zhang H."/>
            <person name="Yu L."/>
            <person name="Shigenobu S."/>
            <person name="Wang J."/>
            <person name="Liu J."/>
            <person name="Flicek P."/>
            <person name="Searle S."/>
            <person name="Wang J."/>
            <person name="Kuratani S."/>
            <person name="Yin Y."/>
            <person name="Aken B."/>
            <person name="Zhang G."/>
            <person name="Irie N."/>
        </authorList>
    </citation>
    <scope>NUCLEOTIDE SEQUENCE [LARGE SCALE GENOMIC DNA]</scope>
</reference>
<evidence type="ECO:0000259" key="1">
    <source>
        <dbReference type="Pfam" id="PF13837"/>
    </source>
</evidence>
<evidence type="ECO:0000313" key="3">
    <source>
        <dbReference type="Proteomes" id="UP000031443"/>
    </source>
</evidence>
<accession>M7C1S1</accession>
<dbReference type="Proteomes" id="UP000031443">
    <property type="component" value="Unassembled WGS sequence"/>
</dbReference>
<dbReference type="Pfam" id="PF13837">
    <property type="entry name" value="Myb_DNA-bind_4"/>
    <property type="match status" value="1"/>
</dbReference>
<gene>
    <name evidence="2" type="ORF">UY3_08516</name>
</gene>
<protein>
    <recommendedName>
        <fullName evidence="1">Myb/SANT-like DNA-binding domain-containing protein</fullName>
    </recommendedName>
</protein>
<evidence type="ECO:0000313" key="2">
    <source>
        <dbReference type="EMBL" id="EMP34347.1"/>
    </source>
</evidence>
<dbReference type="EMBL" id="KB532689">
    <property type="protein sequence ID" value="EMP34347.1"/>
    <property type="molecule type" value="Genomic_DNA"/>
</dbReference>
<name>M7C1S1_CHEMY</name>
<keyword evidence="3" id="KW-1185">Reference proteome</keyword>
<dbReference type="Gene3D" id="1.10.10.60">
    <property type="entry name" value="Homeodomain-like"/>
    <property type="match status" value="1"/>
</dbReference>
<organism evidence="2 3">
    <name type="scientific">Chelonia mydas</name>
    <name type="common">Green sea-turtle</name>
    <name type="synonym">Chelonia agassizi</name>
    <dbReference type="NCBI Taxonomy" id="8469"/>
    <lineage>
        <taxon>Eukaryota</taxon>
        <taxon>Metazoa</taxon>
        <taxon>Chordata</taxon>
        <taxon>Craniata</taxon>
        <taxon>Vertebrata</taxon>
        <taxon>Euteleostomi</taxon>
        <taxon>Archelosauria</taxon>
        <taxon>Testudinata</taxon>
        <taxon>Testudines</taxon>
        <taxon>Cryptodira</taxon>
        <taxon>Durocryptodira</taxon>
        <taxon>Americhelydia</taxon>
        <taxon>Chelonioidea</taxon>
        <taxon>Cheloniidae</taxon>
        <taxon>Chelonia</taxon>
    </lineage>
</organism>
<sequence>MDAQGYKRAPAWSTQKVVDLIAVWGEEFVQAEHRYSRRNTNICAKIMQVMGEKGYTRDMQQCRVKIKELRRHTMASMEPAQITTAVMSILNTLRIIMQNMQNQNLQKQPRR</sequence>
<dbReference type="InterPro" id="IPR044822">
    <property type="entry name" value="Myb_DNA-bind_4"/>
</dbReference>